<dbReference type="EMBL" id="LUTU01000015">
    <property type="protein sequence ID" value="OAJ66457.1"/>
    <property type="molecule type" value="Genomic_DNA"/>
</dbReference>
<comment type="caution">
    <text evidence="2">The sequence shown here is derived from an EMBL/GenBank/DDBJ whole genome shotgun (WGS) entry which is preliminary data.</text>
</comment>
<dbReference type="OrthoDB" id="9759295at2"/>
<dbReference type="Proteomes" id="UP000077786">
    <property type="component" value="Unassembled WGS sequence"/>
</dbReference>
<evidence type="ECO:0000313" key="3">
    <source>
        <dbReference type="Proteomes" id="UP000077786"/>
    </source>
</evidence>
<name>A0A1B6VHK8_9PROT</name>
<gene>
    <name evidence="2" type="ORF">A0123_02864</name>
</gene>
<feature type="compositionally biased region" description="Low complexity" evidence="1">
    <location>
        <begin position="63"/>
        <end position="77"/>
    </location>
</feature>
<evidence type="ECO:0000256" key="1">
    <source>
        <dbReference type="SAM" id="MobiDB-lite"/>
    </source>
</evidence>
<protein>
    <submittedName>
        <fullName evidence="2">Uncharacterized protein</fullName>
    </submittedName>
</protein>
<accession>A0A1B6VHK8</accession>
<dbReference type="RefSeq" id="WP_063905447.1">
    <property type="nucleotide sequence ID" value="NZ_JAERLI010000036.1"/>
</dbReference>
<feature type="region of interest" description="Disordered" evidence="1">
    <location>
        <begin position="51"/>
        <end position="81"/>
    </location>
</feature>
<organism evidence="2 3">
    <name type="scientific">Gluconobacter cerinus</name>
    <dbReference type="NCBI Taxonomy" id="38307"/>
    <lineage>
        <taxon>Bacteria</taxon>
        <taxon>Pseudomonadati</taxon>
        <taxon>Pseudomonadota</taxon>
        <taxon>Alphaproteobacteria</taxon>
        <taxon>Acetobacterales</taxon>
        <taxon>Acetobacteraceae</taxon>
        <taxon>Gluconobacter</taxon>
    </lineage>
</organism>
<dbReference type="AlphaFoldDB" id="A0A1B6VHK8"/>
<sequence length="98" mass="9750">MSDAEAESGIDFARLVGFPFDELPADGDPHKAAAFFAALGLSPDFAGMDFDELAARDGPPSETAGNAAASPGSASTAIEVANSGDDSEALAFLNGAKG</sequence>
<dbReference type="PATRIC" id="fig|38307.3.peg.2987"/>
<proteinExistence type="predicted"/>
<evidence type="ECO:0000313" key="2">
    <source>
        <dbReference type="EMBL" id="OAJ66457.1"/>
    </source>
</evidence>
<reference evidence="2 3" key="1">
    <citation type="submission" date="2016-03" db="EMBL/GenBank/DDBJ databases">
        <title>Draft genome sequence of Gluconobacter cerinus strain CECT 9110.</title>
        <authorList>
            <person name="Sainz F."/>
            <person name="Mas A."/>
            <person name="Torija M.J."/>
        </authorList>
    </citation>
    <scope>NUCLEOTIDE SEQUENCE [LARGE SCALE GENOMIC DNA]</scope>
    <source>
        <strain evidence="2 3">CECT 9110</strain>
    </source>
</reference>